<protein>
    <recommendedName>
        <fullName evidence="3">Glycoside hydrolase family 5 domain-containing protein</fullName>
    </recommendedName>
</protein>
<dbReference type="EMBL" id="CP036339">
    <property type="protein sequence ID" value="QDT73248.1"/>
    <property type="molecule type" value="Genomic_DNA"/>
</dbReference>
<organism evidence="1 2">
    <name type="scientific">Lacipirellula limnantheis</name>
    <dbReference type="NCBI Taxonomy" id="2528024"/>
    <lineage>
        <taxon>Bacteria</taxon>
        <taxon>Pseudomonadati</taxon>
        <taxon>Planctomycetota</taxon>
        <taxon>Planctomycetia</taxon>
        <taxon>Pirellulales</taxon>
        <taxon>Lacipirellulaceae</taxon>
        <taxon>Lacipirellula</taxon>
    </lineage>
</organism>
<evidence type="ECO:0000313" key="2">
    <source>
        <dbReference type="Proteomes" id="UP000317909"/>
    </source>
</evidence>
<reference evidence="1 2" key="1">
    <citation type="submission" date="2019-02" db="EMBL/GenBank/DDBJ databases">
        <title>Deep-cultivation of Planctomycetes and their phenomic and genomic characterization uncovers novel biology.</title>
        <authorList>
            <person name="Wiegand S."/>
            <person name="Jogler M."/>
            <person name="Boedeker C."/>
            <person name="Pinto D."/>
            <person name="Vollmers J."/>
            <person name="Rivas-Marin E."/>
            <person name="Kohn T."/>
            <person name="Peeters S.H."/>
            <person name="Heuer A."/>
            <person name="Rast P."/>
            <person name="Oberbeckmann S."/>
            <person name="Bunk B."/>
            <person name="Jeske O."/>
            <person name="Meyerdierks A."/>
            <person name="Storesund J.E."/>
            <person name="Kallscheuer N."/>
            <person name="Luecker S."/>
            <person name="Lage O.M."/>
            <person name="Pohl T."/>
            <person name="Merkel B.J."/>
            <person name="Hornburger P."/>
            <person name="Mueller R.-W."/>
            <person name="Bruemmer F."/>
            <person name="Labrenz M."/>
            <person name="Spormann A.M."/>
            <person name="Op den Camp H."/>
            <person name="Overmann J."/>
            <person name="Amann R."/>
            <person name="Jetten M.S.M."/>
            <person name="Mascher T."/>
            <person name="Medema M.H."/>
            <person name="Devos D.P."/>
            <person name="Kaster A.-K."/>
            <person name="Ovreas L."/>
            <person name="Rohde M."/>
            <person name="Galperin M.Y."/>
            <person name="Jogler C."/>
        </authorList>
    </citation>
    <scope>NUCLEOTIDE SEQUENCE [LARGE SCALE GENOMIC DNA]</scope>
    <source>
        <strain evidence="1 2">I41</strain>
    </source>
</reference>
<dbReference type="RefSeq" id="WP_145432802.1">
    <property type="nucleotide sequence ID" value="NZ_CP036339.1"/>
</dbReference>
<accession>A0A517TXY5</accession>
<dbReference type="AlphaFoldDB" id="A0A517TXY5"/>
<gene>
    <name evidence="1" type="ORF">I41_24370</name>
</gene>
<dbReference type="OrthoDB" id="154460at2"/>
<dbReference type="KEGG" id="llh:I41_24370"/>
<sequence length="490" mass="55134">MRAICAAVAFQIVLLNVMLDQAISQEQPIALHPENGRYFFWRERPTILVTSGEHYGAVLNLDFDFERYLAALAADGLNHTRLFSGTYREVPGSFGITDNTLAPLSGRFVCPWAASDTPGYSRGGNKFDLSRWDEAYFDRLRRFMTVARRHGVVVEYNLFCPLYDKHVWAASPMNSVNNVNGIGNCPRDETLSLKHPKIVDIQLAFVRKLVQEMNEFDNLYYEVCNEPYVRTLSDDWQNRIVDEIVATEQDLPHRHLISLNVANGRKKVENPHPAVSIFNFHYCVPPDAVALNYGLSKVIGENETGFRGKDDFLYRNEAWNFLLAGGALFNNLDYSFTPSHPAGDFLDYESPGGGSPALRKQLGILKRFIESFDFVRMKPDSSLVSDVSDGLAARVLAEQSRAYAIYLHVPLPHKLERIEDYFREESEGTITLDIPSGRYCTEWVDVITGKVASTQELVHPGGSVKMQSPKFTHDIALRILASDGPNASSP</sequence>
<proteinExistence type="predicted"/>
<name>A0A517TXY5_9BACT</name>
<dbReference type="SUPFAM" id="SSF51445">
    <property type="entry name" value="(Trans)glycosidases"/>
    <property type="match status" value="1"/>
</dbReference>
<dbReference type="Gene3D" id="3.20.20.80">
    <property type="entry name" value="Glycosidases"/>
    <property type="match status" value="1"/>
</dbReference>
<dbReference type="Proteomes" id="UP000317909">
    <property type="component" value="Chromosome"/>
</dbReference>
<evidence type="ECO:0008006" key="3">
    <source>
        <dbReference type="Google" id="ProtNLM"/>
    </source>
</evidence>
<keyword evidence="2" id="KW-1185">Reference proteome</keyword>
<dbReference type="InterPro" id="IPR017853">
    <property type="entry name" value="GH"/>
</dbReference>
<evidence type="ECO:0000313" key="1">
    <source>
        <dbReference type="EMBL" id="QDT73248.1"/>
    </source>
</evidence>